<sequence length="144" mass="14872">MVTSTTRRAKEVLLSLLVLSASLCPADAAGYSEEVGRQFMGLSPRPGSRLLQQGGSRCDGNTGALCPAPPPSHPPRLVACCESRCRDVFSDRYNCGACGSRCGFGQLCCGGQCTSVAYDVGNCGACGAVCPGNQRCEYGACGYA</sequence>
<reference evidence="4 5" key="1">
    <citation type="submission" date="2020-08" db="EMBL/GenBank/DDBJ databases">
        <title>Plant Genome Project.</title>
        <authorList>
            <person name="Zhang R.-G."/>
        </authorList>
    </citation>
    <scope>NUCLEOTIDE SEQUENCE [LARGE SCALE GENOMIC DNA]</scope>
    <source>
        <tissue evidence="4">Rhizome</tissue>
    </source>
</reference>
<dbReference type="InterPro" id="IPR006969">
    <property type="entry name" value="Stig-like"/>
</dbReference>
<evidence type="ECO:0000256" key="1">
    <source>
        <dbReference type="ARBA" id="ARBA00006010"/>
    </source>
</evidence>
<name>A0A8J5G001_ZINOF</name>
<feature type="chain" id="PRO_5035185985" description="Stigma-specific Stig1 family protein" evidence="3">
    <location>
        <begin position="29"/>
        <end position="144"/>
    </location>
</feature>
<proteinExistence type="inferred from homology"/>
<dbReference type="Proteomes" id="UP000734854">
    <property type="component" value="Unassembled WGS sequence"/>
</dbReference>
<comment type="similarity">
    <text evidence="1">Belongs to the STIG1 family.</text>
</comment>
<dbReference type="PANTHER" id="PTHR33227:SF6">
    <property type="entry name" value="PROTEIN GRIM REAPER"/>
    <property type="match status" value="1"/>
</dbReference>
<dbReference type="PANTHER" id="PTHR33227">
    <property type="entry name" value="STIGMA-SPECIFIC STIG1-LIKE PROTEIN 3"/>
    <property type="match status" value="1"/>
</dbReference>
<gene>
    <name evidence="4" type="ORF">ZIOFF_045876</name>
</gene>
<evidence type="ECO:0000313" key="4">
    <source>
        <dbReference type="EMBL" id="KAG6497970.1"/>
    </source>
</evidence>
<keyword evidence="5" id="KW-1185">Reference proteome</keyword>
<organism evidence="4 5">
    <name type="scientific">Zingiber officinale</name>
    <name type="common">Ginger</name>
    <name type="synonym">Amomum zingiber</name>
    <dbReference type="NCBI Taxonomy" id="94328"/>
    <lineage>
        <taxon>Eukaryota</taxon>
        <taxon>Viridiplantae</taxon>
        <taxon>Streptophyta</taxon>
        <taxon>Embryophyta</taxon>
        <taxon>Tracheophyta</taxon>
        <taxon>Spermatophyta</taxon>
        <taxon>Magnoliopsida</taxon>
        <taxon>Liliopsida</taxon>
        <taxon>Zingiberales</taxon>
        <taxon>Zingiberaceae</taxon>
        <taxon>Zingiber</taxon>
    </lineage>
</organism>
<dbReference type="Pfam" id="PF04885">
    <property type="entry name" value="Stig1"/>
    <property type="match status" value="1"/>
</dbReference>
<evidence type="ECO:0000256" key="3">
    <source>
        <dbReference type="SAM" id="SignalP"/>
    </source>
</evidence>
<evidence type="ECO:0008006" key="6">
    <source>
        <dbReference type="Google" id="ProtNLM"/>
    </source>
</evidence>
<dbReference type="AlphaFoldDB" id="A0A8J5G001"/>
<accession>A0A8J5G001</accession>
<dbReference type="EMBL" id="JACMSC010000012">
    <property type="protein sequence ID" value="KAG6497970.1"/>
    <property type="molecule type" value="Genomic_DNA"/>
</dbReference>
<evidence type="ECO:0000313" key="5">
    <source>
        <dbReference type="Proteomes" id="UP000734854"/>
    </source>
</evidence>
<evidence type="ECO:0000256" key="2">
    <source>
        <dbReference type="ARBA" id="ARBA00022729"/>
    </source>
</evidence>
<feature type="signal peptide" evidence="3">
    <location>
        <begin position="1"/>
        <end position="28"/>
    </location>
</feature>
<protein>
    <recommendedName>
        <fullName evidence="6">Stigma-specific Stig1 family protein</fullName>
    </recommendedName>
</protein>
<keyword evidence="2 3" id="KW-0732">Signal</keyword>
<comment type="caution">
    <text evidence="4">The sequence shown here is derived from an EMBL/GenBank/DDBJ whole genome shotgun (WGS) entry which is preliminary data.</text>
</comment>